<gene>
    <name evidence="2" type="ORF">GUJ93_ZPchr0008g12990</name>
</gene>
<protein>
    <submittedName>
        <fullName evidence="2">Uncharacterized protein</fullName>
    </submittedName>
</protein>
<dbReference type="OrthoDB" id="92161at2759"/>
<dbReference type="EMBL" id="JAAALK010000290">
    <property type="protein sequence ID" value="KAG8047992.1"/>
    <property type="molecule type" value="Genomic_DNA"/>
</dbReference>
<sequence>MFAVGDQVLGVQGHPDYTMDILYNLIDRLVSTHVITISTTYIETLERKHGGRRRPASRTGGSGRGCARAS</sequence>
<evidence type="ECO:0000313" key="3">
    <source>
        <dbReference type="Proteomes" id="UP000729402"/>
    </source>
</evidence>
<keyword evidence="3" id="KW-1185">Reference proteome</keyword>
<comment type="caution">
    <text evidence="2">The sequence shown here is derived from an EMBL/GenBank/DDBJ whole genome shotgun (WGS) entry which is preliminary data.</text>
</comment>
<name>A0A8J5RJK9_ZIZPA</name>
<evidence type="ECO:0000256" key="1">
    <source>
        <dbReference type="SAM" id="MobiDB-lite"/>
    </source>
</evidence>
<dbReference type="Proteomes" id="UP000729402">
    <property type="component" value="Unassembled WGS sequence"/>
</dbReference>
<proteinExistence type="predicted"/>
<organism evidence="2 3">
    <name type="scientific">Zizania palustris</name>
    <name type="common">Northern wild rice</name>
    <dbReference type="NCBI Taxonomy" id="103762"/>
    <lineage>
        <taxon>Eukaryota</taxon>
        <taxon>Viridiplantae</taxon>
        <taxon>Streptophyta</taxon>
        <taxon>Embryophyta</taxon>
        <taxon>Tracheophyta</taxon>
        <taxon>Spermatophyta</taxon>
        <taxon>Magnoliopsida</taxon>
        <taxon>Liliopsida</taxon>
        <taxon>Poales</taxon>
        <taxon>Poaceae</taxon>
        <taxon>BOP clade</taxon>
        <taxon>Oryzoideae</taxon>
        <taxon>Oryzeae</taxon>
        <taxon>Zizaniinae</taxon>
        <taxon>Zizania</taxon>
    </lineage>
</organism>
<evidence type="ECO:0000313" key="2">
    <source>
        <dbReference type="EMBL" id="KAG8047992.1"/>
    </source>
</evidence>
<dbReference type="AlphaFoldDB" id="A0A8J5RJK9"/>
<feature type="region of interest" description="Disordered" evidence="1">
    <location>
        <begin position="46"/>
        <end position="70"/>
    </location>
</feature>
<accession>A0A8J5RJK9</accession>
<reference evidence="2" key="2">
    <citation type="submission" date="2021-02" db="EMBL/GenBank/DDBJ databases">
        <authorList>
            <person name="Kimball J.A."/>
            <person name="Haas M.W."/>
            <person name="Macchietto M."/>
            <person name="Kono T."/>
            <person name="Duquette J."/>
            <person name="Shao M."/>
        </authorList>
    </citation>
    <scope>NUCLEOTIDE SEQUENCE</scope>
    <source>
        <tissue evidence="2">Fresh leaf tissue</tissue>
    </source>
</reference>
<reference evidence="2" key="1">
    <citation type="journal article" date="2021" name="bioRxiv">
        <title>Whole Genome Assembly and Annotation of Northern Wild Rice, Zizania palustris L., Supports a Whole Genome Duplication in the Zizania Genus.</title>
        <authorList>
            <person name="Haas M."/>
            <person name="Kono T."/>
            <person name="Macchietto M."/>
            <person name="Millas R."/>
            <person name="McGilp L."/>
            <person name="Shao M."/>
            <person name="Duquette J."/>
            <person name="Hirsch C.N."/>
            <person name="Kimball J."/>
        </authorList>
    </citation>
    <scope>NUCLEOTIDE SEQUENCE</scope>
    <source>
        <tissue evidence="2">Fresh leaf tissue</tissue>
    </source>
</reference>